<protein>
    <submittedName>
        <fullName evidence="1">Uncharacterized protein</fullName>
    </submittedName>
</protein>
<dbReference type="EMBL" id="CP001612">
    <property type="protein sequence ID" value="ACP53165.1"/>
    <property type="molecule type" value="Genomic_DNA"/>
</dbReference>
<accession>C3PMK5</accession>
<dbReference type="Proteomes" id="UP000002305">
    <property type="component" value="Chromosome"/>
</dbReference>
<proteinExistence type="predicted"/>
<sequence length="317" mass="35487">MLKLLIQNLFRSNKPITYLSLIEKAQEDCSFYTKLASGSFFVGISSLFSFSSWLSKIPLITWGVFGTSYGAKGIMESNEKIKLFTQAHEVTKVEEYLATSGLESFVYGTAIDKNGIDKFTGKYIEGTNAKIISNVITRVPTLSLTGDGVGYKCNGGYEIVESTDRVLYQPIPGVKGQYTNKLVLDTSILPLHACIIQQLIQKGYSSDDIEKALSLETVVKRENYKNNQLAEYKPNFTSKLWHGTEKAIQNKVVELAKEIQKYAEINEAYEELFNYHTSSTSAEQEEQFYSFDYNNLNGDQTQILGDEGDAGYISDIA</sequence>
<dbReference type="RefSeq" id="WP_012719432.1">
    <property type="nucleotide sequence ID" value="NC_012633.1"/>
</dbReference>
<keyword evidence="2" id="KW-1185">Reference proteome</keyword>
<evidence type="ECO:0000313" key="2">
    <source>
        <dbReference type="Proteomes" id="UP000002305"/>
    </source>
</evidence>
<dbReference type="KEGG" id="raf:RAF_ORF0198"/>
<evidence type="ECO:0000313" key="1">
    <source>
        <dbReference type="EMBL" id="ACP53165.1"/>
    </source>
</evidence>
<reference evidence="1 2" key="1">
    <citation type="journal article" date="2009" name="BMC Genomics">
        <title>Analysis of the Rickettsia africae genome reveals that virulence acquisition in Rickettsia species may be explained by genome reduction.</title>
        <authorList>
            <person name="Fournier P.-E."/>
            <person name="El Karkouri K."/>
            <person name="Leroy Q."/>
            <person name="Robert C."/>
            <person name="Giumelli B."/>
            <person name="Renesto P."/>
            <person name="Socolovschi C."/>
            <person name="Parola P."/>
            <person name="Audic S."/>
            <person name="Raoult D."/>
        </authorList>
    </citation>
    <scope>NUCLEOTIDE SEQUENCE [LARGE SCALE GENOMIC DNA]</scope>
    <source>
        <strain evidence="1 2">ESF-5</strain>
    </source>
</reference>
<name>C3PMK5_RICAE</name>
<dbReference type="AlphaFoldDB" id="C3PMK5"/>
<gene>
    <name evidence="1" type="ordered locus">RAF_ORF0198</name>
</gene>
<organism evidence="1 2">
    <name type="scientific">Rickettsia africae (strain ESF-5)</name>
    <dbReference type="NCBI Taxonomy" id="347255"/>
    <lineage>
        <taxon>Bacteria</taxon>
        <taxon>Pseudomonadati</taxon>
        <taxon>Pseudomonadota</taxon>
        <taxon>Alphaproteobacteria</taxon>
        <taxon>Rickettsiales</taxon>
        <taxon>Rickettsiaceae</taxon>
        <taxon>Rickettsieae</taxon>
        <taxon>Rickettsia</taxon>
        <taxon>spotted fever group</taxon>
    </lineage>
</organism>
<dbReference type="HOGENOM" id="CLU_076085_0_0_5"/>